<evidence type="ECO:0000256" key="3">
    <source>
        <dbReference type="ARBA" id="ARBA00022530"/>
    </source>
</evidence>
<dbReference type="EMBL" id="WNYA01000312">
    <property type="protein sequence ID" value="KAG8548828.1"/>
    <property type="molecule type" value="Genomic_DNA"/>
</dbReference>
<evidence type="ECO:0008006" key="15">
    <source>
        <dbReference type="Google" id="ProtNLM"/>
    </source>
</evidence>
<dbReference type="Proteomes" id="UP000824782">
    <property type="component" value="Unassembled WGS sequence"/>
</dbReference>
<dbReference type="PROSITE" id="PS50026">
    <property type="entry name" value="EGF_3"/>
    <property type="match status" value="1"/>
</dbReference>
<dbReference type="InterPro" id="IPR002035">
    <property type="entry name" value="VWF_A"/>
</dbReference>
<feature type="domain" description="VWFA" evidence="12">
    <location>
        <begin position="490"/>
        <end position="664"/>
    </location>
</feature>
<dbReference type="PANTHER" id="PTHR24020:SF37">
    <property type="entry name" value="VON WILLEBRAND FACTOR A DOMAIN-CONTAINING PROTEIN 2"/>
    <property type="match status" value="1"/>
</dbReference>
<keyword evidence="8" id="KW-0176">Collagen</keyword>
<dbReference type="AlphaFoldDB" id="A0AAV6ZRD7"/>
<keyword evidence="2" id="KW-0964">Secreted</keyword>
<dbReference type="PROSITE" id="PS01186">
    <property type="entry name" value="EGF_2"/>
    <property type="match status" value="1"/>
</dbReference>
<dbReference type="GO" id="GO:0005604">
    <property type="term" value="C:basement membrane"/>
    <property type="evidence" value="ECO:0007669"/>
    <property type="project" value="TreeGrafter"/>
</dbReference>
<reference evidence="13" key="1">
    <citation type="thesis" date="2020" institute="ProQuest LLC" country="789 East Eisenhower Parkway, Ann Arbor, MI, USA">
        <title>Comparative Genomics and Chromosome Evolution.</title>
        <authorList>
            <person name="Mudd A.B."/>
        </authorList>
    </citation>
    <scope>NUCLEOTIDE SEQUENCE</scope>
    <source>
        <strain evidence="13">237g6f4</strain>
        <tissue evidence="13">Blood</tissue>
    </source>
</reference>
<evidence type="ECO:0000256" key="7">
    <source>
        <dbReference type="ARBA" id="ARBA00022889"/>
    </source>
</evidence>
<evidence type="ECO:0000256" key="9">
    <source>
        <dbReference type="ARBA" id="ARBA00023157"/>
    </source>
</evidence>
<evidence type="ECO:0000256" key="4">
    <source>
        <dbReference type="ARBA" id="ARBA00022536"/>
    </source>
</evidence>
<dbReference type="SUPFAM" id="SSF53300">
    <property type="entry name" value="vWA-like"/>
    <property type="match status" value="3"/>
</dbReference>
<dbReference type="GO" id="GO:0005615">
    <property type="term" value="C:extracellular space"/>
    <property type="evidence" value="ECO:0007669"/>
    <property type="project" value="TreeGrafter"/>
</dbReference>
<dbReference type="CDD" id="cd00053">
    <property type="entry name" value="EGF"/>
    <property type="match status" value="1"/>
</dbReference>
<evidence type="ECO:0000256" key="10">
    <source>
        <dbReference type="PROSITE-ProRule" id="PRU00076"/>
    </source>
</evidence>
<dbReference type="CDD" id="cd01472">
    <property type="entry name" value="vWA_collagen"/>
    <property type="match status" value="1"/>
</dbReference>
<keyword evidence="7" id="KW-0130">Cell adhesion</keyword>
<dbReference type="PROSITE" id="PS50234">
    <property type="entry name" value="VWFA"/>
    <property type="match status" value="3"/>
</dbReference>
<comment type="caution">
    <text evidence="10">Lacks conserved residue(s) required for the propagation of feature annotation.</text>
</comment>
<dbReference type="GO" id="GO:0005581">
    <property type="term" value="C:collagen trimer"/>
    <property type="evidence" value="ECO:0007669"/>
    <property type="project" value="UniProtKB-KW"/>
</dbReference>
<evidence type="ECO:0000259" key="11">
    <source>
        <dbReference type="PROSITE" id="PS50026"/>
    </source>
</evidence>
<dbReference type="PANTHER" id="PTHR24020">
    <property type="entry name" value="COLLAGEN ALPHA"/>
    <property type="match status" value="1"/>
</dbReference>
<keyword evidence="14" id="KW-1185">Reference proteome</keyword>
<evidence type="ECO:0000256" key="5">
    <source>
        <dbReference type="ARBA" id="ARBA00022729"/>
    </source>
</evidence>
<dbReference type="FunFam" id="2.10.25.10:FF:000118">
    <property type="entry name" value="protein delta homolog 2"/>
    <property type="match status" value="1"/>
</dbReference>
<evidence type="ECO:0000256" key="1">
    <source>
        <dbReference type="ARBA" id="ARBA00004498"/>
    </source>
</evidence>
<evidence type="ECO:0000259" key="12">
    <source>
        <dbReference type="PROSITE" id="PS50234"/>
    </source>
</evidence>
<feature type="domain" description="VWFA" evidence="12">
    <location>
        <begin position="300"/>
        <end position="472"/>
    </location>
</feature>
<dbReference type="FunFam" id="3.40.50.410:FF:000003">
    <property type="entry name" value="Collagen type VI alpha 3 chain"/>
    <property type="match status" value="1"/>
</dbReference>
<protein>
    <recommendedName>
        <fullName evidence="15">von Willebrand factor A domain containing 2</fullName>
    </recommendedName>
</protein>
<dbReference type="InterPro" id="IPR050525">
    <property type="entry name" value="ECM_Assembly_Org"/>
</dbReference>
<accession>A0AAV6ZRD7</accession>
<dbReference type="PRINTS" id="PR00453">
    <property type="entry name" value="VWFADOMAIN"/>
</dbReference>
<dbReference type="SMART" id="SM00181">
    <property type="entry name" value="EGF"/>
    <property type="match status" value="1"/>
</dbReference>
<keyword evidence="4 10" id="KW-0245">EGF-like domain</keyword>
<dbReference type="Gene3D" id="2.10.25.10">
    <property type="entry name" value="Laminin"/>
    <property type="match status" value="1"/>
</dbReference>
<sequence>MFCSAPLDVLVLLDGSNSVGKGSFERSKHFAAKLCDTLDIGADRVRVGLIQYSSTPQVELRLDSGFTKDIVKEKIKSVIFKGGSTETGLALKYIMRKGFPGGRDSSVPKVLIILSDGKSQGQPTVPALRLRQQGVRVFAVGVKFPRWAELNSLASDPAAQHVFFAEHVNDAVNGLCSTLSNSSLCSAVPAGCSVQSFPCERKTLETVKELSGNYMCWRGAASPSLVYAGHCPFYSWKRFYNRHEAQCYRSVCPDPCDSQPCKNGGTCIPDHTEKYQCLCPAGFTGSPECAASLSLECSIDLLFVLDSSSVSSLETFLQLRSFVKRFIQAALAEDSPVNVGVAQYSDEVQMVMKISEYHNIGELLRYVDGMKFMGGGIYTGKALRYITQHGFKSTPTFSDIRDDLPRVVVLLTGSTSQDSVLESAQYARDHEVFIIGITSEGNKEEMTEITGNPQNVIVYSNPQQLYNQLPQLQRMVCSIDSQGCQAQPLDLVFVLDASSVVGQENFVRVLNFVTMVALQFDINRDVTQVGVVTYGAQPITAFGLDVHETSSSLLHAINRAQYRGGPPSTGGALLHVYNEVMTVQKGARPGVKKAMVLITDGRGSEDAAVPAQKLRDNGISVFTVGIGKIHRNLLLRIAGSERFLTHVPSYDALGQYEDALVQRVCEGESLTPKLYRPEMGLIPWESAGRR</sequence>
<gene>
    <name evidence="13" type="ORF">GDO81_023976</name>
</gene>
<evidence type="ECO:0000256" key="2">
    <source>
        <dbReference type="ARBA" id="ARBA00022525"/>
    </source>
</evidence>
<dbReference type="FunFam" id="3.40.50.410:FF:000047">
    <property type="entry name" value="von Willebrand factor A domain containing 2"/>
    <property type="match status" value="1"/>
</dbReference>
<proteinExistence type="predicted"/>
<dbReference type="GO" id="GO:0007161">
    <property type="term" value="P:calcium-independent cell-matrix adhesion"/>
    <property type="evidence" value="ECO:0007669"/>
    <property type="project" value="TreeGrafter"/>
</dbReference>
<dbReference type="InterPro" id="IPR036465">
    <property type="entry name" value="vWFA_dom_sf"/>
</dbReference>
<dbReference type="InterPro" id="IPR000742">
    <property type="entry name" value="EGF"/>
</dbReference>
<dbReference type="Pfam" id="PF00092">
    <property type="entry name" value="VWA"/>
    <property type="match status" value="3"/>
</dbReference>
<keyword evidence="6" id="KW-0677">Repeat</keyword>
<keyword evidence="9" id="KW-1015">Disulfide bond</keyword>
<feature type="domain" description="EGF-like" evidence="11">
    <location>
        <begin position="253"/>
        <end position="290"/>
    </location>
</feature>
<dbReference type="EMBL" id="WNYA01000312">
    <property type="protein sequence ID" value="KAG8548826.1"/>
    <property type="molecule type" value="Genomic_DNA"/>
</dbReference>
<dbReference type="Gene3D" id="3.40.50.410">
    <property type="entry name" value="von Willebrand factor, type A domain"/>
    <property type="match status" value="3"/>
</dbReference>
<comment type="caution">
    <text evidence="13">The sequence shown here is derived from an EMBL/GenBank/DDBJ whole genome shotgun (WGS) entry which is preliminary data.</text>
</comment>
<evidence type="ECO:0000256" key="8">
    <source>
        <dbReference type="ARBA" id="ARBA00023119"/>
    </source>
</evidence>
<comment type="subcellular location">
    <subcellularLocation>
        <location evidence="1">Secreted</location>
        <location evidence="1">Extracellular space</location>
        <location evidence="1">Extracellular matrix</location>
    </subcellularLocation>
</comment>
<organism evidence="13 14">
    <name type="scientific">Engystomops pustulosus</name>
    <name type="common">Tungara frog</name>
    <name type="synonym">Physalaemus pustulosus</name>
    <dbReference type="NCBI Taxonomy" id="76066"/>
    <lineage>
        <taxon>Eukaryota</taxon>
        <taxon>Metazoa</taxon>
        <taxon>Chordata</taxon>
        <taxon>Craniata</taxon>
        <taxon>Vertebrata</taxon>
        <taxon>Euteleostomi</taxon>
        <taxon>Amphibia</taxon>
        <taxon>Batrachia</taxon>
        <taxon>Anura</taxon>
        <taxon>Neobatrachia</taxon>
        <taxon>Hyloidea</taxon>
        <taxon>Leptodactylidae</taxon>
        <taxon>Leiuperinae</taxon>
        <taxon>Engystomops</taxon>
    </lineage>
</organism>
<evidence type="ECO:0000313" key="14">
    <source>
        <dbReference type="Proteomes" id="UP000824782"/>
    </source>
</evidence>
<dbReference type="SMART" id="SM00327">
    <property type="entry name" value="VWA"/>
    <property type="match status" value="3"/>
</dbReference>
<keyword evidence="5" id="KW-0732">Signal</keyword>
<dbReference type="EMBL" id="WNYA01000312">
    <property type="protein sequence ID" value="KAG8548827.1"/>
    <property type="molecule type" value="Genomic_DNA"/>
</dbReference>
<dbReference type="FunFam" id="3.40.50.410:FF:000054">
    <property type="entry name" value="von Willebrand factor A domain containing 2"/>
    <property type="match status" value="1"/>
</dbReference>
<dbReference type="Pfam" id="PF00008">
    <property type="entry name" value="EGF"/>
    <property type="match status" value="1"/>
</dbReference>
<evidence type="ECO:0000313" key="13">
    <source>
        <dbReference type="EMBL" id="KAG8548828.1"/>
    </source>
</evidence>
<name>A0AAV6ZRD7_ENGPU</name>
<feature type="domain" description="VWFA" evidence="12">
    <location>
        <begin position="8"/>
        <end position="179"/>
    </location>
</feature>
<keyword evidence="3" id="KW-0272">Extracellular matrix</keyword>
<evidence type="ECO:0000256" key="6">
    <source>
        <dbReference type="ARBA" id="ARBA00022737"/>
    </source>
</evidence>